<dbReference type="EMBL" id="CAJVCH010029122">
    <property type="protein sequence ID" value="CAG7706035.1"/>
    <property type="molecule type" value="Genomic_DNA"/>
</dbReference>
<evidence type="ECO:0000313" key="2">
    <source>
        <dbReference type="Proteomes" id="UP000708208"/>
    </source>
</evidence>
<accession>A0A8J2NUT3</accession>
<keyword evidence="2" id="KW-1185">Reference proteome</keyword>
<protein>
    <submittedName>
        <fullName evidence="1">Uncharacterized protein</fullName>
    </submittedName>
</protein>
<comment type="caution">
    <text evidence="1">The sequence shown here is derived from an EMBL/GenBank/DDBJ whole genome shotgun (WGS) entry which is preliminary data.</text>
</comment>
<reference evidence="1" key="1">
    <citation type="submission" date="2021-06" db="EMBL/GenBank/DDBJ databases">
        <authorList>
            <person name="Hodson N. C."/>
            <person name="Mongue J. A."/>
            <person name="Jaron S. K."/>
        </authorList>
    </citation>
    <scope>NUCLEOTIDE SEQUENCE</scope>
</reference>
<proteinExistence type="predicted"/>
<feature type="non-terminal residue" evidence="1">
    <location>
        <position position="1"/>
    </location>
</feature>
<gene>
    <name evidence="1" type="ORF">AFUS01_LOCUS4645</name>
</gene>
<evidence type="ECO:0000313" key="1">
    <source>
        <dbReference type="EMBL" id="CAG7706035.1"/>
    </source>
</evidence>
<dbReference type="AlphaFoldDB" id="A0A8J2NUT3"/>
<dbReference type="Proteomes" id="UP000708208">
    <property type="component" value="Unassembled WGS sequence"/>
</dbReference>
<name>A0A8J2NUT3_9HEXA</name>
<sequence length="60" mass="6756">NAKVSRVTQIQSVLKSIDPDVPETFNEPAEPSLDVIPDDEPTIDWAGRYNLITNIFWEVA</sequence>
<organism evidence="1 2">
    <name type="scientific">Allacma fusca</name>
    <dbReference type="NCBI Taxonomy" id="39272"/>
    <lineage>
        <taxon>Eukaryota</taxon>
        <taxon>Metazoa</taxon>
        <taxon>Ecdysozoa</taxon>
        <taxon>Arthropoda</taxon>
        <taxon>Hexapoda</taxon>
        <taxon>Collembola</taxon>
        <taxon>Symphypleona</taxon>
        <taxon>Sminthuridae</taxon>
        <taxon>Allacma</taxon>
    </lineage>
</organism>